<dbReference type="PANTHER" id="PTHR45642:SF77">
    <property type="entry name" value="GDSL-LIKE LIPASE_ACYLHYDROLASE"/>
    <property type="match status" value="1"/>
</dbReference>
<protein>
    <submittedName>
        <fullName evidence="2">Uncharacterized protein</fullName>
    </submittedName>
</protein>
<dbReference type="Gene3D" id="3.40.50.1110">
    <property type="entry name" value="SGNH hydrolase"/>
    <property type="match status" value="2"/>
</dbReference>
<dbReference type="InterPro" id="IPR050592">
    <property type="entry name" value="GDSL_lipolytic_enzyme"/>
</dbReference>
<dbReference type="PANTHER" id="PTHR45642">
    <property type="entry name" value="GDSL ESTERASE/LIPASE EXL3"/>
    <property type="match status" value="1"/>
</dbReference>
<dbReference type="AlphaFoldDB" id="A0AAQ3N3I1"/>
<gene>
    <name evidence="2" type="ORF">V8G54_022537</name>
</gene>
<dbReference type="GO" id="GO:0006629">
    <property type="term" value="P:lipid metabolic process"/>
    <property type="evidence" value="ECO:0007669"/>
    <property type="project" value="InterPro"/>
</dbReference>
<dbReference type="EMBL" id="CP144694">
    <property type="protein sequence ID" value="WVZ01731.1"/>
    <property type="molecule type" value="Genomic_DNA"/>
</dbReference>
<dbReference type="InterPro" id="IPR036514">
    <property type="entry name" value="SGNH_hydro_sf"/>
</dbReference>
<organism evidence="2 3">
    <name type="scientific">Vigna mungo</name>
    <name type="common">Black gram</name>
    <name type="synonym">Phaseolus mungo</name>
    <dbReference type="NCBI Taxonomy" id="3915"/>
    <lineage>
        <taxon>Eukaryota</taxon>
        <taxon>Viridiplantae</taxon>
        <taxon>Streptophyta</taxon>
        <taxon>Embryophyta</taxon>
        <taxon>Tracheophyta</taxon>
        <taxon>Spermatophyta</taxon>
        <taxon>Magnoliopsida</taxon>
        <taxon>eudicotyledons</taxon>
        <taxon>Gunneridae</taxon>
        <taxon>Pentapetalae</taxon>
        <taxon>rosids</taxon>
        <taxon>fabids</taxon>
        <taxon>Fabales</taxon>
        <taxon>Fabaceae</taxon>
        <taxon>Papilionoideae</taxon>
        <taxon>50 kb inversion clade</taxon>
        <taxon>NPAAA clade</taxon>
        <taxon>indigoferoid/millettioid clade</taxon>
        <taxon>Phaseoleae</taxon>
        <taxon>Vigna</taxon>
    </lineage>
</organism>
<comment type="similarity">
    <text evidence="1">Belongs to the 'GDSL' lipolytic enzyme family.</text>
</comment>
<dbReference type="PROSITE" id="PS01098">
    <property type="entry name" value="LIPASE_GDSL_SER"/>
    <property type="match status" value="1"/>
</dbReference>
<sequence>MNHINTMFFFEVPFSKLFLVVLWSFSTVIISLVNVVSLPNNNSVPAVFVFGDSIVDTGNNNYIKTIAKCDFRPYGKDFGEGNQPTGRFSNGLVPSDFIAAKFEVKKLLPPYLDPKLKREDLLTGVSFASGANGYDPLTSKIAVNNCSHLKPYNQLEKFKEYIKKIQGMVMSREVEDDYNLDKLSRMLEEVKFLPSLKDKLTFLGEIEKKGYAFRDAIILIKKNKMQELHGVGARRIGILGLPNVGCVPFERTIRGGLKRTCSDADNQAAMLFNNKLSSQIDILGKNFPDARLVYLDIYNALSDMTQNPSKYGFEVADKGCCGTGDIEVGFLCNPALKICSNRSSYVFWDSFHPTERAYNILSSEVLDKNINKFF</sequence>
<keyword evidence="3" id="KW-1185">Reference proteome</keyword>
<accession>A0AAQ3N3I1</accession>
<dbReference type="Pfam" id="PF00657">
    <property type="entry name" value="Lipase_GDSL"/>
    <property type="match status" value="1"/>
</dbReference>
<dbReference type="Proteomes" id="UP001374535">
    <property type="component" value="Chromosome 7"/>
</dbReference>
<dbReference type="InterPro" id="IPR001087">
    <property type="entry name" value="GDSL"/>
</dbReference>
<dbReference type="GO" id="GO:0016298">
    <property type="term" value="F:lipase activity"/>
    <property type="evidence" value="ECO:0007669"/>
    <property type="project" value="InterPro"/>
</dbReference>
<evidence type="ECO:0000256" key="1">
    <source>
        <dbReference type="ARBA" id="ARBA00008668"/>
    </source>
</evidence>
<evidence type="ECO:0000313" key="3">
    <source>
        <dbReference type="Proteomes" id="UP001374535"/>
    </source>
</evidence>
<proteinExistence type="inferred from homology"/>
<dbReference type="InterPro" id="IPR008265">
    <property type="entry name" value="Lipase_GDSL_AS"/>
</dbReference>
<reference evidence="2 3" key="1">
    <citation type="journal article" date="2023" name="Life. Sci Alliance">
        <title>Evolutionary insights into 3D genome organization and epigenetic landscape of Vigna mungo.</title>
        <authorList>
            <person name="Junaid A."/>
            <person name="Singh B."/>
            <person name="Bhatia S."/>
        </authorList>
    </citation>
    <scope>NUCLEOTIDE SEQUENCE [LARGE SCALE GENOMIC DNA]</scope>
    <source>
        <strain evidence="2">Urdbean</strain>
    </source>
</reference>
<name>A0AAQ3N3I1_VIGMU</name>
<dbReference type="CDD" id="cd01837">
    <property type="entry name" value="SGNH_plant_lipase_like"/>
    <property type="match status" value="1"/>
</dbReference>
<dbReference type="InterPro" id="IPR035669">
    <property type="entry name" value="SGNH_plant_lipase-like"/>
</dbReference>
<evidence type="ECO:0000313" key="2">
    <source>
        <dbReference type="EMBL" id="WVZ01731.1"/>
    </source>
</evidence>
<dbReference type="GO" id="GO:0005576">
    <property type="term" value="C:extracellular region"/>
    <property type="evidence" value="ECO:0007669"/>
    <property type="project" value="TreeGrafter"/>
</dbReference>